<evidence type="ECO:0008006" key="3">
    <source>
        <dbReference type="Google" id="ProtNLM"/>
    </source>
</evidence>
<sequence length="116" mass="13481">MTIETIREICQKLTGATEAIKWDHDLVFSVGNKMYCVVGLDQNPTSASFKVLDEEFEEMSSKPGFKPAPYVAKYKWVLIDDITRMKKSEWEKYIQQSYRLVQEKLSAKLRKQLGII</sequence>
<proteinExistence type="predicted"/>
<dbReference type="InterPro" id="IPR038056">
    <property type="entry name" value="YjbR-like_sf"/>
</dbReference>
<organism evidence="1 2">
    <name type="scientific">Flavobacterium crocinum</name>
    <dbReference type="NCBI Taxonomy" id="2183896"/>
    <lineage>
        <taxon>Bacteria</taxon>
        <taxon>Pseudomonadati</taxon>
        <taxon>Bacteroidota</taxon>
        <taxon>Flavobacteriia</taxon>
        <taxon>Flavobacteriales</taxon>
        <taxon>Flavobacteriaceae</taxon>
        <taxon>Flavobacterium</taxon>
    </lineage>
</organism>
<protein>
    <recommendedName>
        <fullName evidence="3">MmcQ-like protein</fullName>
    </recommendedName>
</protein>
<dbReference type="InterPro" id="IPR058532">
    <property type="entry name" value="YjbR/MT2646/Rv2570-like"/>
</dbReference>
<dbReference type="Pfam" id="PF04237">
    <property type="entry name" value="YjbR"/>
    <property type="match status" value="1"/>
</dbReference>
<evidence type="ECO:0000313" key="1">
    <source>
        <dbReference type="EMBL" id="AWK04373.1"/>
    </source>
</evidence>
<dbReference type="InterPro" id="IPR007351">
    <property type="entry name" value="YjbR"/>
</dbReference>
<dbReference type="AlphaFoldDB" id="A0A2S1YK08"/>
<dbReference type="Proteomes" id="UP000245250">
    <property type="component" value="Chromosome"/>
</dbReference>
<dbReference type="KEGG" id="fcr:HYN56_09035"/>
<dbReference type="EMBL" id="CP029255">
    <property type="protein sequence ID" value="AWK04373.1"/>
    <property type="molecule type" value="Genomic_DNA"/>
</dbReference>
<accession>A0A2S1YK08</accession>
<dbReference type="PANTHER" id="PTHR35145:SF1">
    <property type="entry name" value="CYTOPLASMIC PROTEIN"/>
    <property type="match status" value="1"/>
</dbReference>
<dbReference type="RefSeq" id="WP_109191878.1">
    <property type="nucleotide sequence ID" value="NZ_CP029255.1"/>
</dbReference>
<dbReference type="PANTHER" id="PTHR35145">
    <property type="entry name" value="CYTOPLASMIC PROTEIN-RELATED"/>
    <property type="match status" value="1"/>
</dbReference>
<name>A0A2S1YK08_9FLAO</name>
<reference evidence="1 2" key="1">
    <citation type="submission" date="2018-05" db="EMBL/GenBank/DDBJ databases">
        <title>Genome sequencing of Flavobacterium sp. HYN0056.</title>
        <authorList>
            <person name="Yi H."/>
            <person name="Baek C."/>
        </authorList>
    </citation>
    <scope>NUCLEOTIDE SEQUENCE [LARGE SCALE GENOMIC DNA]</scope>
    <source>
        <strain evidence="1 2">HYN0056</strain>
    </source>
</reference>
<dbReference type="OrthoDB" id="9789813at2"/>
<evidence type="ECO:0000313" key="2">
    <source>
        <dbReference type="Proteomes" id="UP000245250"/>
    </source>
</evidence>
<keyword evidence="2" id="KW-1185">Reference proteome</keyword>
<gene>
    <name evidence="1" type="ORF">HYN56_09035</name>
</gene>
<dbReference type="SUPFAM" id="SSF142906">
    <property type="entry name" value="YjbR-like"/>
    <property type="match status" value="1"/>
</dbReference>
<dbReference type="Gene3D" id="3.90.1150.30">
    <property type="match status" value="1"/>
</dbReference>